<dbReference type="Proteomes" id="UP001610334">
    <property type="component" value="Unassembled WGS sequence"/>
</dbReference>
<keyword evidence="2" id="KW-1185">Reference proteome</keyword>
<gene>
    <name evidence="1" type="ORF">BJX63DRAFT_415043</name>
</gene>
<reference evidence="1 2" key="1">
    <citation type="submission" date="2024-07" db="EMBL/GenBank/DDBJ databases">
        <title>Section-level genome sequencing and comparative genomics of Aspergillus sections Usti and Cavernicolus.</title>
        <authorList>
            <consortium name="Lawrence Berkeley National Laboratory"/>
            <person name="Nybo J.L."/>
            <person name="Vesth T.C."/>
            <person name="Theobald S."/>
            <person name="Frisvad J.C."/>
            <person name="Larsen T.O."/>
            <person name="Kjaerboelling I."/>
            <person name="Rothschild-Mancinelli K."/>
            <person name="Lyhne E.K."/>
            <person name="Kogle M.E."/>
            <person name="Barry K."/>
            <person name="Clum A."/>
            <person name="Na H."/>
            <person name="Ledsgaard L."/>
            <person name="Lin J."/>
            <person name="Lipzen A."/>
            <person name="Kuo A."/>
            <person name="Riley R."/>
            <person name="Mondo S."/>
            <person name="Labutti K."/>
            <person name="Haridas S."/>
            <person name="Pangalinan J."/>
            <person name="Salamov A.A."/>
            <person name="Simmons B.A."/>
            <person name="Magnuson J.K."/>
            <person name="Chen J."/>
            <person name="Drula E."/>
            <person name="Henrissat B."/>
            <person name="Wiebenga A."/>
            <person name="Lubbers R.J."/>
            <person name="Gomes A.C."/>
            <person name="Makela M.R."/>
            <person name="Stajich J."/>
            <person name="Grigoriev I.V."/>
            <person name="Mortensen U.H."/>
            <person name="De Vries R.P."/>
            <person name="Baker S.E."/>
            <person name="Andersen M.R."/>
        </authorList>
    </citation>
    <scope>NUCLEOTIDE SEQUENCE [LARGE SCALE GENOMIC DNA]</scope>
    <source>
        <strain evidence="1 2">CBS 588.65</strain>
    </source>
</reference>
<proteinExistence type="predicted"/>
<name>A0ABR4GTR2_9EURO</name>
<evidence type="ECO:0000313" key="2">
    <source>
        <dbReference type="Proteomes" id="UP001610334"/>
    </source>
</evidence>
<protein>
    <submittedName>
        <fullName evidence="1">Uncharacterized protein</fullName>
    </submittedName>
</protein>
<dbReference type="EMBL" id="JBFXLT010000181">
    <property type="protein sequence ID" value="KAL2802459.1"/>
    <property type="molecule type" value="Genomic_DNA"/>
</dbReference>
<sequence length="123" mass="13423">MGQGQESWSSGIGLQSLTRAKPALALGAFNHTTPAMGESHGDKASRVTGCRGISLLEVDQGIIPCHGPIYCRPSTSMEEDEDHNYNWSSSPDYIFCDRGWGGEHERLARVCTGDSYIHGLQLR</sequence>
<evidence type="ECO:0000313" key="1">
    <source>
        <dbReference type="EMBL" id="KAL2802459.1"/>
    </source>
</evidence>
<accession>A0ABR4GTR2</accession>
<comment type="caution">
    <text evidence="1">The sequence shown here is derived from an EMBL/GenBank/DDBJ whole genome shotgun (WGS) entry which is preliminary data.</text>
</comment>
<organism evidence="1 2">
    <name type="scientific">Aspergillus granulosus</name>
    <dbReference type="NCBI Taxonomy" id="176169"/>
    <lineage>
        <taxon>Eukaryota</taxon>
        <taxon>Fungi</taxon>
        <taxon>Dikarya</taxon>
        <taxon>Ascomycota</taxon>
        <taxon>Pezizomycotina</taxon>
        <taxon>Eurotiomycetes</taxon>
        <taxon>Eurotiomycetidae</taxon>
        <taxon>Eurotiales</taxon>
        <taxon>Aspergillaceae</taxon>
        <taxon>Aspergillus</taxon>
        <taxon>Aspergillus subgen. Nidulantes</taxon>
    </lineage>
</organism>